<reference evidence="2 3" key="1">
    <citation type="submission" date="2014-02" db="EMBL/GenBank/DDBJ databases">
        <title>Expanding our view of genomic diversity in Candidatus Accumulibacter clades.</title>
        <authorList>
            <person name="Skennerton C.T."/>
            <person name="Barr J.J."/>
            <person name="Slater F.R."/>
            <person name="Bond P.L."/>
            <person name="Tyson G.W."/>
        </authorList>
    </citation>
    <scope>NUCLEOTIDE SEQUENCE [LARGE SCALE GENOMIC DNA]</scope>
    <source>
        <strain evidence="3">BA-91</strain>
    </source>
</reference>
<organism evidence="2 3">
    <name type="scientific">Candidatus Accumulibacter phosphatis</name>
    <dbReference type="NCBI Taxonomy" id="327160"/>
    <lineage>
        <taxon>Bacteria</taxon>
        <taxon>Pseudomonadati</taxon>
        <taxon>Pseudomonadota</taxon>
        <taxon>Betaproteobacteria</taxon>
        <taxon>Candidatus Accumulibacter</taxon>
    </lineage>
</organism>
<gene>
    <name evidence="2" type="ORF">AW09_003859</name>
</gene>
<feature type="region of interest" description="Disordered" evidence="1">
    <location>
        <begin position="1"/>
        <end position="40"/>
    </location>
</feature>
<proteinExistence type="predicted"/>
<accession>A0A080LTU8</accession>
<name>A0A080LTU8_9PROT</name>
<dbReference type="Proteomes" id="UP000020077">
    <property type="component" value="Unassembled WGS sequence"/>
</dbReference>
<evidence type="ECO:0000313" key="2">
    <source>
        <dbReference type="EMBL" id="KFB71025.1"/>
    </source>
</evidence>
<evidence type="ECO:0000256" key="1">
    <source>
        <dbReference type="SAM" id="MobiDB-lite"/>
    </source>
</evidence>
<comment type="caution">
    <text evidence="2">The sequence shown here is derived from an EMBL/GenBank/DDBJ whole genome shotgun (WGS) entry which is preliminary data.</text>
</comment>
<evidence type="ECO:0000313" key="3">
    <source>
        <dbReference type="Proteomes" id="UP000020077"/>
    </source>
</evidence>
<dbReference type="AlphaFoldDB" id="A0A080LTU8"/>
<protein>
    <submittedName>
        <fullName evidence="2">Uncharacterized protein</fullName>
    </submittedName>
</protein>
<dbReference type="EMBL" id="JDVG02000607">
    <property type="protein sequence ID" value="KFB71025.1"/>
    <property type="molecule type" value="Genomic_DNA"/>
</dbReference>
<sequence length="88" mass="9865">MASRHPIAVNQVDNDRPGGWHLRSGRTNDQVDRCGDGTGGQQVEKECDKKECDKEANGVLHEKLLPGTRKKVRVRREFTCQHATVQGQ</sequence>